<dbReference type="Proteomes" id="UP000593567">
    <property type="component" value="Unassembled WGS sequence"/>
</dbReference>
<keyword evidence="3" id="KW-1185">Reference proteome</keyword>
<accession>A0A7J7KFX6</accession>
<evidence type="ECO:0000313" key="1">
    <source>
        <dbReference type="EMBL" id="KAF6029022.1"/>
    </source>
</evidence>
<comment type="caution">
    <text evidence="2">The sequence shown here is derived from an EMBL/GenBank/DDBJ whole genome shotgun (WGS) entry which is preliminary data.</text>
</comment>
<dbReference type="EMBL" id="VXIV02000673">
    <property type="protein sequence ID" value="KAF6036791.1"/>
    <property type="molecule type" value="Genomic_DNA"/>
</dbReference>
<evidence type="ECO:0000313" key="3">
    <source>
        <dbReference type="Proteomes" id="UP000593567"/>
    </source>
</evidence>
<name>A0A7J7KFX6_BUGNE</name>
<organism evidence="2 3">
    <name type="scientific">Bugula neritina</name>
    <name type="common">Brown bryozoan</name>
    <name type="synonym">Sertularia neritina</name>
    <dbReference type="NCBI Taxonomy" id="10212"/>
    <lineage>
        <taxon>Eukaryota</taxon>
        <taxon>Metazoa</taxon>
        <taxon>Spiralia</taxon>
        <taxon>Lophotrochozoa</taxon>
        <taxon>Bryozoa</taxon>
        <taxon>Gymnolaemata</taxon>
        <taxon>Cheilostomatida</taxon>
        <taxon>Flustrina</taxon>
        <taxon>Buguloidea</taxon>
        <taxon>Bugulidae</taxon>
        <taxon>Bugula</taxon>
    </lineage>
</organism>
<protein>
    <submittedName>
        <fullName evidence="2">Uncharacterized protein</fullName>
    </submittedName>
</protein>
<dbReference type="AlphaFoldDB" id="A0A7J7KFX6"/>
<dbReference type="EMBL" id="VXIV02001863">
    <property type="protein sequence ID" value="KAF6029022.1"/>
    <property type="molecule type" value="Genomic_DNA"/>
</dbReference>
<sequence length="72" mass="8210">MCTSGKKGYDGVTKPAVLTDQSLLYIQINFNSYQYTVYNTQHTGCHIHRVHSLCFSNNINYEADTFELKACI</sequence>
<reference evidence="2 3" key="1">
    <citation type="submission" date="2019-09" db="EMBL/GenBank/DDBJ databases">
        <authorList>
            <person name="Raiko M."/>
            <person name="Komissarov A."/>
            <person name="Rhodes A."/>
            <person name="Kliver S."/>
            <person name="Lim-Fong G."/>
            <person name="Kwan J."/>
            <person name="O'Brien S.J."/>
            <person name="Lopez J.V."/>
        </authorList>
    </citation>
    <scope>NUCLEOTIDE SEQUENCE [LARGE SCALE GENOMIC DNA]</scope>
    <source>
        <strain evidence="2">Kwan_BN1</strain>
    </source>
</reference>
<reference evidence="2 3" key="2">
    <citation type="submission" date="2020-06" db="EMBL/GenBank/DDBJ databases">
        <title>Draft genome of Bugula neritina, a colonial animal packing powerful symbionts and potential medicines.</title>
        <authorList>
            <person name="Rayko M."/>
        </authorList>
    </citation>
    <scope>NUCLEOTIDE SEQUENCE [LARGE SCALE GENOMIC DNA]</scope>
    <source>
        <strain evidence="2">Kwan_BN1</strain>
    </source>
</reference>
<gene>
    <name evidence="2" type="ORF">EB796_004908</name>
    <name evidence="1" type="ORF">EB796_012666</name>
</gene>
<proteinExistence type="predicted"/>
<evidence type="ECO:0000313" key="2">
    <source>
        <dbReference type="EMBL" id="KAF6036791.1"/>
    </source>
</evidence>